<dbReference type="eggNOG" id="COG1376">
    <property type="taxonomic scope" value="Bacteria"/>
</dbReference>
<feature type="active site" description="Proton donor/acceptor" evidence="6">
    <location>
        <position position="476"/>
    </location>
</feature>
<keyword evidence="2" id="KW-0808">Transferase</keyword>
<dbReference type="OrthoDB" id="3176960at2"/>
<evidence type="ECO:0000256" key="4">
    <source>
        <dbReference type="ARBA" id="ARBA00022984"/>
    </source>
</evidence>
<dbReference type="InterPro" id="IPR005490">
    <property type="entry name" value="LD_TPept_cat_dom"/>
</dbReference>
<evidence type="ECO:0000256" key="6">
    <source>
        <dbReference type="PROSITE-ProRule" id="PRU01373"/>
    </source>
</evidence>
<feature type="transmembrane region" description="Helical" evidence="7">
    <location>
        <begin position="44"/>
        <end position="66"/>
    </location>
</feature>
<keyword evidence="3 6" id="KW-0133">Cell shape</keyword>
<dbReference type="UniPathway" id="UPA00219"/>
<sequence>MIRRVIIAQRKIPIPTSYEVDMSVVPQPDPMANAQVSQRKKRHIWPWIVGVIVVLAACVTGIVLFFQSHVLPGVSLWGQDMTGKSRAQVVQFVEDCAANTAVSVSYNGTEQRITLADIGMQTDPQALADATMSAKRDGNVFTKYMPWSQDAVDGGLDATKADATKLNAKFNQQVNDPKDATVTLNEEGTSFVTSPAVNSQGLAVKPVADQLVAAVNGTDTHARAVQATVETIEPAITDVKAQQAADTLNGYITNPITFTMNDETIAKLDPAGLAKVSSVDVSETTGEHQVRKGNVLFDVQAIKDYFTNDIQPTLSSTKEDRVVLTGNDGEVIKVISEGHDGVTLADNAADAILTQAPAVLEGKSPSIVLAGKVDPMKVTETKRNVVVDLSDRKVYAYENGKLVRSFNASVGQGNNVQTGACAGDLCTPLGDFDVWLKYESQDMSGNLTLSDGTKESWDVKGVGFVNYFSRSGCAIHRIATSYAVNDANIPAMGNTSHGCVGIGWDVAPWFFEFAVEGTPVHVQQ</sequence>
<dbReference type="GO" id="GO:0008360">
    <property type="term" value="P:regulation of cell shape"/>
    <property type="evidence" value="ECO:0007669"/>
    <property type="project" value="UniProtKB-UniRule"/>
</dbReference>
<dbReference type="GO" id="GO:0071555">
    <property type="term" value="P:cell wall organization"/>
    <property type="evidence" value="ECO:0007669"/>
    <property type="project" value="UniProtKB-UniRule"/>
</dbReference>
<organism evidence="9 10">
    <name type="scientific">Bifidobacterium gallicum DSM 20093 = LMG 11596</name>
    <dbReference type="NCBI Taxonomy" id="561180"/>
    <lineage>
        <taxon>Bacteria</taxon>
        <taxon>Bacillati</taxon>
        <taxon>Actinomycetota</taxon>
        <taxon>Actinomycetes</taxon>
        <taxon>Bifidobacteriales</taxon>
        <taxon>Bifidobacteriaceae</taxon>
        <taxon>Bifidobacterium</taxon>
    </lineage>
</organism>
<evidence type="ECO:0000256" key="5">
    <source>
        <dbReference type="ARBA" id="ARBA00023316"/>
    </source>
</evidence>
<dbReference type="GO" id="GO:0071972">
    <property type="term" value="F:peptidoglycan L,D-transpeptidase activity"/>
    <property type="evidence" value="ECO:0007669"/>
    <property type="project" value="TreeGrafter"/>
</dbReference>
<evidence type="ECO:0000313" key="9">
    <source>
        <dbReference type="EMBL" id="EFA23572.1"/>
    </source>
</evidence>
<accession>D1NSC0</accession>
<dbReference type="PANTHER" id="PTHR30582:SF2">
    <property type="entry name" value="L,D-TRANSPEPTIDASE YCIB-RELATED"/>
    <property type="match status" value="1"/>
</dbReference>
<comment type="caution">
    <text evidence="9">The sequence shown here is derived from an EMBL/GenBank/DDBJ whole genome shotgun (WGS) entry which is preliminary data.</text>
</comment>
<evidence type="ECO:0000256" key="2">
    <source>
        <dbReference type="ARBA" id="ARBA00022679"/>
    </source>
</evidence>
<dbReference type="STRING" id="561180.BIFGAL_02676"/>
<dbReference type="PANTHER" id="PTHR30582">
    <property type="entry name" value="L,D-TRANSPEPTIDASE"/>
    <property type="match status" value="1"/>
</dbReference>
<evidence type="ECO:0000256" key="3">
    <source>
        <dbReference type="ARBA" id="ARBA00022960"/>
    </source>
</evidence>
<feature type="active site" description="Nucleophile" evidence="6">
    <location>
        <position position="499"/>
    </location>
</feature>
<feature type="domain" description="L,D-TPase catalytic" evidence="8">
    <location>
        <begin position="383"/>
        <end position="523"/>
    </location>
</feature>
<dbReference type="Pfam" id="PF03734">
    <property type="entry name" value="YkuD"/>
    <property type="match status" value="1"/>
</dbReference>
<dbReference type="InterPro" id="IPR038063">
    <property type="entry name" value="Transpep_catalytic_dom"/>
</dbReference>
<evidence type="ECO:0000256" key="1">
    <source>
        <dbReference type="ARBA" id="ARBA00004752"/>
    </source>
</evidence>
<dbReference type="SUPFAM" id="SSF141523">
    <property type="entry name" value="L,D-transpeptidase catalytic domain-like"/>
    <property type="match status" value="1"/>
</dbReference>
<keyword evidence="4 6" id="KW-0573">Peptidoglycan synthesis</keyword>
<keyword evidence="7" id="KW-0812">Transmembrane</keyword>
<dbReference type="Proteomes" id="UP000003656">
    <property type="component" value="Unassembled WGS sequence"/>
</dbReference>
<dbReference type="PROSITE" id="PS52029">
    <property type="entry name" value="LD_TPASE"/>
    <property type="match status" value="1"/>
</dbReference>
<evidence type="ECO:0000259" key="8">
    <source>
        <dbReference type="PROSITE" id="PS52029"/>
    </source>
</evidence>
<keyword evidence="5 6" id="KW-0961">Cell wall biogenesis/degradation</keyword>
<dbReference type="Gene3D" id="2.40.440.10">
    <property type="entry name" value="L,D-transpeptidase catalytic domain-like"/>
    <property type="match status" value="1"/>
</dbReference>
<keyword evidence="7" id="KW-1133">Transmembrane helix</keyword>
<proteinExistence type="predicted"/>
<gene>
    <name evidence="9" type="ORF">BIFGAL_02676</name>
</gene>
<dbReference type="EMBL" id="ABXB03000001">
    <property type="protein sequence ID" value="EFA23572.1"/>
    <property type="molecule type" value="Genomic_DNA"/>
</dbReference>
<name>D1NSC0_9BIFI</name>
<dbReference type="CDD" id="cd16913">
    <property type="entry name" value="YkuD_like"/>
    <property type="match status" value="1"/>
</dbReference>
<dbReference type="GO" id="GO:0018104">
    <property type="term" value="P:peptidoglycan-protein cross-linking"/>
    <property type="evidence" value="ECO:0007669"/>
    <property type="project" value="TreeGrafter"/>
</dbReference>
<reference evidence="9 10" key="1">
    <citation type="submission" date="2009-11" db="EMBL/GenBank/DDBJ databases">
        <authorList>
            <person name="Weinstock G."/>
            <person name="Sodergren E."/>
            <person name="Clifton S."/>
            <person name="Fulton L."/>
            <person name="Fulton B."/>
            <person name="Courtney L."/>
            <person name="Fronick C."/>
            <person name="Harrison M."/>
            <person name="Strong C."/>
            <person name="Farmer C."/>
            <person name="Delahaunty K."/>
            <person name="Markovic C."/>
            <person name="Hall O."/>
            <person name="Minx P."/>
            <person name="Tomlinson C."/>
            <person name="Mitreva M."/>
            <person name="Nelson J."/>
            <person name="Hou S."/>
            <person name="Wollam A."/>
            <person name="Pepin K.H."/>
            <person name="Johnson M."/>
            <person name="Bhonagiri V."/>
            <person name="Nash W.E."/>
            <person name="Warren W."/>
            <person name="Chinwalla A."/>
            <person name="Mardis E.R."/>
            <person name="Wilson R.K."/>
        </authorList>
    </citation>
    <scope>NUCLEOTIDE SEQUENCE [LARGE SCALE GENOMIC DNA]</scope>
    <source>
        <strain evidence="9 10">DSM 20093</strain>
    </source>
</reference>
<keyword evidence="7" id="KW-0472">Membrane</keyword>
<evidence type="ECO:0000313" key="10">
    <source>
        <dbReference type="Proteomes" id="UP000003656"/>
    </source>
</evidence>
<dbReference type="GO" id="GO:0016740">
    <property type="term" value="F:transferase activity"/>
    <property type="evidence" value="ECO:0007669"/>
    <property type="project" value="UniProtKB-KW"/>
</dbReference>
<dbReference type="GO" id="GO:0005576">
    <property type="term" value="C:extracellular region"/>
    <property type="evidence" value="ECO:0007669"/>
    <property type="project" value="TreeGrafter"/>
</dbReference>
<dbReference type="InterPro" id="IPR050979">
    <property type="entry name" value="LD-transpeptidase"/>
</dbReference>
<dbReference type="AlphaFoldDB" id="D1NSC0"/>
<protein>
    <recommendedName>
        <fullName evidence="8">L,D-TPase catalytic domain-containing protein</fullName>
    </recommendedName>
</protein>
<comment type="pathway">
    <text evidence="1 6">Cell wall biogenesis; peptidoglycan biosynthesis.</text>
</comment>
<evidence type="ECO:0000256" key="7">
    <source>
        <dbReference type="SAM" id="Phobius"/>
    </source>
</evidence>